<accession>A0A2T2YKL8</accession>
<dbReference type="InterPro" id="IPR014054">
    <property type="entry name" value="Phage_regulatory_Rha"/>
</dbReference>
<dbReference type="OrthoDB" id="983133at2"/>
<evidence type="ECO:0008006" key="3">
    <source>
        <dbReference type="Google" id="ProtNLM"/>
    </source>
</evidence>
<proteinExistence type="predicted"/>
<keyword evidence="2" id="KW-1185">Reference proteome</keyword>
<dbReference type="Proteomes" id="UP000240357">
    <property type="component" value="Unassembled WGS sequence"/>
</dbReference>
<comment type="caution">
    <text evidence="1">The sequence shown here is derived from an EMBL/GenBank/DDBJ whole genome shotgun (WGS) entry which is preliminary data.</text>
</comment>
<organism evidence="1 2">
    <name type="scientific">Adhaeribacter arboris</name>
    <dbReference type="NCBI Taxonomy" id="2072846"/>
    <lineage>
        <taxon>Bacteria</taxon>
        <taxon>Pseudomonadati</taxon>
        <taxon>Bacteroidota</taxon>
        <taxon>Cytophagia</taxon>
        <taxon>Cytophagales</taxon>
        <taxon>Hymenobacteraceae</taxon>
        <taxon>Adhaeribacter</taxon>
    </lineage>
</organism>
<evidence type="ECO:0000313" key="1">
    <source>
        <dbReference type="EMBL" id="PSR56051.1"/>
    </source>
</evidence>
<protein>
    <recommendedName>
        <fullName evidence="3">Rha family transcriptional regulator</fullName>
    </recommendedName>
</protein>
<dbReference type="AlphaFoldDB" id="A0A2T2YKL8"/>
<reference evidence="1 2" key="1">
    <citation type="submission" date="2018-03" db="EMBL/GenBank/DDBJ databases">
        <title>Adhaeribacter sp. HMF7605 Genome sequencing and assembly.</title>
        <authorList>
            <person name="Kang H."/>
            <person name="Kang J."/>
            <person name="Cha I."/>
            <person name="Kim H."/>
            <person name="Joh K."/>
        </authorList>
    </citation>
    <scope>NUCLEOTIDE SEQUENCE [LARGE SCALE GENOMIC DNA]</scope>
    <source>
        <strain evidence="1 2">HMF7605</strain>
    </source>
</reference>
<sequence length="93" mass="10300">MELIKISQYNNIPVVDSRDIASELGIKHKNLLETIDKHLSTIESTFGRVAFETEPLPTAGGIQKSAVAYLTEDQAIFIGALSQNLEQLPQQFN</sequence>
<name>A0A2T2YKL8_9BACT</name>
<evidence type="ECO:0000313" key="2">
    <source>
        <dbReference type="Proteomes" id="UP000240357"/>
    </source>
</evidence>
<dbReference type="Pfam" id="PF09669">
    <property type="entry name" value="Phage_pRha"/>
    <property type="match status" value="1"/>
</dbReference>
<dbReference type="RefSeq" id="WP_106932229.1">
    <property type="nucleotide sequence ID" value="NZ_PYFT01000001.1"/>
</dbReference>
<gene>
    <name evidence="1" type="ORF">AHMF7605_22395</name>
</gene>
<dbReference type="EMBL" id="PYFT01000001">
    <property type="protein sequence ID" value="PSR56051.1"/>
    <property type="molecule type" value="Genomic_DNA"/>
</dbReference>